<evidence type="ECO:0008006" key="3">
    <source>
        <dbReference type="Google" id="ProtNLM"/>
    </source>
</evidence>
<name>A0A8H9HBE4_9ACTO</name>
<dbReference type="Pfam" id="PF00300">
    <property type="entry name" value="His_Phos_1"/>
    <property type="match status" value="1"/>
</dbReference>
<organism evidence="1 2">
    <name type="scientific">Actinomyces gaoshouyii</name>
    <dbReference type="NCBI Taxonomy" id="1960083"/>
    <lineage>
        <taxon>Bacteria</taxon>
        <taxon>Bacillati</taxon>
        <taxon>Actinomycetota</taxon>
        <taxon>Actinomycetes</taxon>
        <taxon>Actinomycetales</taxon>
        <taxon>Actinomycetaceae</taxon>
        <taxon>Actinomyces</taxon>
    </lineage>
</organism>
<dbReference type="GO" id="GO:0016791">
    <property type="term" value="F:phosphatase activity"/>
    <property type="evidence" value="ECO:0007669"/>
    <property type="project" value="TreeGrafter"/>
</dbReference>
<dbReference type="PANTHER" id="PTHR48100">
    <property type="entry name" value="BROAD-SPECIFICITY PHOSPHATASE YOR283W-RELATED"/>
    <property type="match status" value="1"/>
</dbReference>
<sequence length="247" mass="26564">MTYDVTMAKIHFVRHGRTVLNEQHRTQGSADSPLTPSGREGAAMARDFLAGYPLTRVYLSPLGRVVETTDILTEGRELPRTILTGLREYDYGIYDGGPDPEMIAALPTRTLLPGVLSGRFEGAPEGISATDYLRDIDGALARILADLRADADAGKSDAEALAVSHGMTIMTIMARWIGLEVYSKAPMANCAITTVEVDPTVPGGSPRLLDWALDPGNQGVTFPTEDMSGVFDGVDIVPIDFTRPEGL</sequence>
<reference evidence="1" key="1">
    <citation type="journal article" date="2014" name="Int. J. Syst. Evol. Microbiol.">
        <title>Complete genome sequence of Corynebacterium casei LMG S-19264T (=DSM 44701T), isolated from a smear-ripened cheese.</title>
        <authorList>
            <consortium name="US DOE Joint Genome Institute (JGI-PGF)"/>
            <person name="Walter F."/>
            <person name="Albersmeier A."/>
            <person name="Kalinowski J."/>
            <person name="Ruckert C."/>
        </authorList>
    </citation>
    <scope>NUCLEOTIDE SEQUENCE</scope>
    <source>
        <strain evidence="1">CGMCC 4.7372</strain>
    </source>
</reference>
<dbReference type="InterPro" id="IPR050275">
    <property type="entry name" value="PGM_Phosphatase"/>
</dbReference>
<dbReference type="SUPFAM" id="SSF53254">
    <property type="entry name" value="Phosphoglycerate mutase-like"/>
    <property type="match status" value="1"/>
</dbReference>
<dbReference type="InterPro" id="IPR029033">
    <property type="entry name" value="His_PPase_superfam"/>
</dbReference>
<reference evidence="1" key="2">
    <citation type="submission" date="2020-09" db="EMBL/GenBank/DDBJ databases">
        <authorList>
            <person name="Sun Q."/>
            <person name="Zhou Y."/>
        </authorList>
    </citation>
    <scope>NUCLEOTIDE SEQUENCE</scope>
    <source>
        <strain evidence="1">CGMCC 4.7372</strain>
    </source>
</reference>
<dbReference type="EMBL" id="BMNJ01000003">
    <property type="protein sequence ID" value="GGO98181.1"/>
    <property type="molecule type" value="Genomic_DNA"/>
</dbReference>
<evidence type="ECO:0000313" key="1">
    <source>
        <dbReference type="EMBL" id="GGO98181.1"/>
    </source>
</evidence>
<dbReference type="SMART" id="SM00855">
    <property type="entry name" value="PGAM"/>
    <property type="match status" value="1"/>
</dbReference>
<dbReference type="Gene3D" id="3.40.50.1240">
    <property type="entry name" value="Phosphoglycerate mutase-like"/>
    <property type="match status" value="1"/>
</dbReference>
<protein>
    <recommendedName>
        <fullName evidence="3">Histidine phosphatase family protein</fullName>
    </recommendedName>
</protein>
<keyword evidence="2" id="KW-1185">Reference proteome</keyword>
<dbReference type="AlphaFoldDB" id="A0A8H9HBE4"/>
<accession>A0A8H9HBE4</accession>
<dbReference type="CDD" id="cd07067">
    <property type="entry name" value="HP_PGM_like"/>
    <property type="match status" value="1"/>
</dbReference>
<comment type="caution">
    <text evidence="1">The sequence shown here is derived from an EMBL/GenBank/DDBJ whole genome shotgun (WGS) entry which is preliminary data.</text>
</comment>
<proteinExistence type="predicted"/>
<dbReference type="InterPro" id="IPR013078">
    <property type="entry name" value="His_Pase_superF_clade-1"/>
</dbReference>
<dbReference type="Proteomes" id="UP000614239">
    <property type="component" value="Unassembled WGS sequence"/>
</dbReference>
<gene>
    <name evidence="1" type="ORF">GCM10011612_12510</name>
</gene>
<evidence type="ECO:0000313" key="2">
    <source>
        <dbReference type="Proteomes" id="UP000614239"/>
    </source>
</evidence>